<keyword evidence="2" id="KW-1185">Reference proteome</keyword>
<accession>A0A8H9CGU5</accession>
<dbReference type="Proteomes" id="UP000643672">
    <property type="component" value="Unassembled WGS sequence"/>
</dbReference>
<sequence>MVGFRVLCRGLNMFYISKNEKKLAEKERDKYKIFLVGDDIKEIYPVDFNDKDKFILEAEKMSVYYKLS</sequence>
<gene>
    <name evidence="1" type="ORF">THERMOS_2070</name>
</gene>
<reference evidence="1 2" key="1">
    <citation type="submission" date="2020-05" db="EMBL/GenBank/DDBJ databases">
        <authorList>
            <person name="Petersen J."/>
            <person name="Sayavedra L."/>
        </authorList>
    </citation>
    <scope>NUCLEOTIDE SEQUENCE [LARGE SCALE GENOMIC DNA]</scope>
    <source>
        <strain evidence="1">B thermophilus SOXS</strain>
    </source>
</reference>
<evidence type="ECO:0000313" key="1">
    <source>
        <dbReference type="EMBL" id="CAB5505107.1"/>
    </source>
</evidence>
<dbReference type="EMBL" id="CAESAQ020000087">
    <property type="protein sequence ID" value="CAB5505107.1"/>
    <property type="molecule type" value="Genomic_DNA"/>
</dbReference>
<comment type="caution">
    <text evidence="1">The sequence shown here is derived from an EMBL/GenBank/DDBJ whole genome shotgun (WGS) entry which is preliminary data.</text>
</comment>
<organism evidence="1 2">
    <name type="scientific">Bathymodiolus thermophilus thioautotrophic gill symbiont</name>
    <dbReference type="NCBI Taxonomy" id="2360"/>
    <lineage>
        <taxon>Bacteria</taxon>
        <taxon>Pseudomonadati</taxon>
        <taxon>Pseudomonadota</taxon>
        <taxon>Gammaproteobacteria</taxon>
        <taxon>sulfur-oxidizing symbionts</taxon>
    </lineage>
</organism>
<dbReference type="AlphaFoldDB" id="A0A8H9CGU5"/>
<evidence type="ECO:0000313" key="2">
    <source>
        <dbReference type="Proteomes" id="UP000643672"/>
    </source>
</evidence>
<protein>
    <submittedName>
        <fullName evidence="1">Uncharacterized protein</fullName>
    </submittedName>
</protein>
<proteinExistence type="predicted"/>
<name>A0A8H9CGU5_9GAMM</name>